<organism evidence="1 2">
    <name type="scientific">Anoxybacterium hadale</name>
    <dbReference type="NCBI Taxonomy" id="3408580"/>
    <lineage>
        <taxon>Bacteria</taxon>
        <taxon>Bacillati</taxon>
        <taxon>Bacillota</taxon>
        <taxon>Clostridia</taxon>
        <taxon>Peptostreptococcales</taxon>
        <taxon>Anaerovoracaceae</taxon>
        <taxon>Anoxybacterium</taxon>
    </lineage>
</organism>
<dbReference type="Proteomes" id="UP000594014">
    <property type="component" value="Chromosome"/>
</dbReference>
<protein>
    <submittedName>
        <fullName evidence="1">L,D-transpeptidase family protein</fullName>
    </submittedName>
</protein>
<proteinExistence type="predicted"/>
<evidence type="ECO:0000313" key="1">
    <source>
        <dbReference type="EMBL" id="QOX65526.1"/>
    </source>
</evidence>
<sequence length="152" mass="17273">MRLIRVYKGERRLEFWNNGILEQPFKIALGFSPKGNKLRDGDGRTPEGSYYICTKNPRSKFTLFLGICYPNLTDAERGLNEGLISEEEFDRIKTALEAGKRPDWETALGGKIGIHGMGTALDWTAGCVALADEDIRWLWDRVELGDEVEIYE</sequence>
<name>A0ACD1AGP9_9FIRM</name>
<accession>A0ACD1AGP9</accession>
<keyword evidence="2" id="KW-1185">Reference proteome</keyword>
<dbReference type="EMBL" id="CP042469">
    <property type="protein sequence ID" value="QOX65526.1"/>
    <property type="molecule type" value="Genomic_DNA"/>
</dbReference>
<reference evidence="1" key="1">
    <citation type="submission" date="2019-08" db="EMBL/GenBank/DDBJ databases">
        <title>Genome sequence of Clostridiales bacterium MT110.</title>
        <authorList>
            <person name="Cao J."/>
        </authorList>
    </citation>
    <scope>NUCLEOTIDE SEQUENCE</scope>
    <source>
        <strain evidence="1">MT110</strain>
    </source>
</reference>
<gene>
    <name evidence="1" type="ORF">FRZ06_20250</name>
</gene>
<evidence type="ECO:0000313" key="2">
    <source>
        <dbReference type="Proteomes" id="UP000594014"/>
    </source>
</evidence>